<sequence length="157" mass="17176">MIKHQLPTNADGIDSPRNQPTAAASQTHSQGLLPPHPAFLREPPAYSEGDAPGYVSKMSSTTRLRAGDKALLGSVDTVNKPAETAGKPLFYEIDIEKRCDSQQERDGRNRFRPSNLLAYQLGAAAAATVDAMLFVTFAILFFLLIFFSVRCMQDFGL</sequence>
<protein>
    <submittedName>
        <fullName evidence="3">Uncharacterized protein</fullName>
    </submittedName>
</protein>
<reference evidence="3" key="2">
    <citation type="submission" date="2023-06" db="EMBL/GenBank/DDBJ databases">
        <authorList>
            <consortium name="Lawrence Berkeley National Laboratory"/>
            <person name="Mondo S.J."/>
            <person name="Hensen N."/>
            <person name="Bonometti L."/>
            <person name="Westerberg I."/>
            <person name="Brannstrom I.O."/>
            <person name="Guillou S."/>
            <person name="Cros-Aarteil S."/>
            <person name="Calhoun S."/>
            <person name="Haridas S."/>
            <person name="Kuo A."/>
            <person name="Pangilinan J."/>
            <person name="Riley R."/>
            <person name="Labutti K."/>
            <person name="Andreopoulos B."/>
            <person name="Lipzen A."/>
            <person name="Chen C."/>
            <person name="Yanf M."/>
            <person name="Daum C."/>
            <person name="Ng V."/>
            <person name="Clum A."/>
            <person name="Steindorff A."/>
            <person name="Ohm R."/>
            <person name="Martin F."/>
            <person name="Silar P."/>
            <person name="Natvig D."/>
            <person name="Lalanne C."/>
            <person name="Gautier V."/>
            <person name="Ament-Velasquez S.L."/>
            <person name="Kruys A."/>
            <person name="Hutchinson M.I."/>
            <person name="Powell A.J."/>
            <person name="Barry K."/>
            <person name="Miller A.N."/>
            <person name="Grigoriev I.V."/>
            <person name="Debuchy R."/>
            <person name="Gladieux P."/>
            <person name="Thoren M.H."/>
            <person name="Johannesson H."/>
        </authorList>
    </citation>
    <scope>NUCLEOTIDE SEQUENCE</scope>
    <source>
        <strain evidence="3">PSN324</strain>
    </source>
</reference>
<accession>A0AAV9HQK8</accession>
<reference evidence="3" key="1">
    <citation type="journal article" date="2023" name="Mol. Phylogenet. Evol.">
        <title>Genome-scale phylogeny and comparative genomics of the fungal order Sordariales.</title>
        <authorList>
            <person name="Hensen N."/>
            <person name="Bonometti L."/>
            <person name="Westerberg I."/>
            <person name="Brannstrom I.O."/>
            <person name="Guillou S."/>
            <person name="Cros-Aarteil S."/>
            <person name="Calhoun S."/>
            <person name="Haridas S."/>
            <person name="Kuo A."/>
            <person name="Mondo S."/>
            <person name="Pangilinan J."/>
            <person name="Riley R."/>
            <person name="LaButti K."/>
            <person name="Andreopoulos B."/>
            <person name="Lipzen A."/>
            <person name="Chen C."/>
            <person name="Yan M."/>
            <person name="Daum C."/>
            <person name="Ng V."/>
            <person name="Clum A."/>
            <person name="Steindorff A."/>
            <person name="Ohm R.A."/>
            <person name="Martin F."/>
            <person name="Silar P."/>
            <person name="Natvig D.O."/>
            <person name="Lalanne C."/>
            <person name="Gautier V."/>
            <person name="Ament-Velasquez S.L."/>
            <person name="Kruys A."/>
            <person name="Hutchinson M.I."/>
            <person name="Powell A.J."/>
            <person name="Barry K."/>
            <person name="Miller A.N."/>
            <person name="Grigoriev I.V."/>
            <person name="Debuchy R."/>
            <person name="Gladieux P."/>
            <person name="Hiltunen Thoren M."/>
            <person name="Johannesson H."/>
        </authorList>
    </citation>
    <scope>NUCLEOTIDE SEQUENCE</scope>
    <source>
        <strain evidence="3">PSN324</strain>
    </source>
</reference>
<evidence type="ECO:0000256" key="1">
    <source>
        <dbReference type="SAM" id="MobiDB-lite"/>
    </source>
</evidence>
<evidence type="ECO:0000256" key="2">
    <source>
        <dbReference type="SAM" id="Phobius"/>
    </source>
</evidence>
<dbReference type="Proteomes" id="UP001321749">
    <property type="component" value="Unassembled WGS sequence"/>
</dbReference>
<feature type="compositionally biased region" description="Polar residues" evidence="1">
    <location>
        <begin position="16"/>
        <end position="30"/>
    </location>
</feature>
<feature type="region of interest" description="Disordered" evidence="1">
    <location>
        <begin position="1"/>
        <end position="54"/>
    </location>
</feature>
<evidence type="ECO:0000313" key="4">
    <source>
        <dbReference type="Proteomes" id="UP001321749"/>
    </source>
</evidence>
<gene>
    <name evidence="3" type="ORF">QBC42DRAFT_296896</name>
</gene>
<organism evidence="3 4">
    <name type="scientific">Cladorrhinum samala</name>
    <dbReference type="NCBI Taxonomy" id="585594"/>
    <lineage>
        <taxon>Eukaryota</taxon>
        <taxon>Fungi</taxon>
        <taxon>Dikarya</taxon>
        <taxon>Ascomycota</taxon>
        <taxon>Pezizomycotina</taxon>
        <taxon>Sordariomycetes</taxon>
        <taxon>Sordariomycetidae</taxon>
        <taxon>Sordariales</taxon>
        <taxon>Podosporaceae</taxon>
        <taxon>Cladorrhinum</taxon>
    </lineage>
</organism>
<proteinExistence type="predicted"/>
<keyword evidence="2" id="KW-0812">Transmembrane</keyword>
<dbReference type="EMBL" id="MU864973">
    <property type="protein sequence ID" value="KAK4462380.1"/>
    <property type="molecule type" value="Genomic_DNA"/>
</dbReference>
<keyword evidence="2" id="KW-1133">Transmembrane helix</keyword>
<dbReference type="AlphaFoldDB" id="A0AAV9HQK8"/>
<keyword evidence="4" id="KW-1185">Reference proteome</keyword>
<evidence type="ECO:0000313" key="3">
    <source>
        <dbReference type="EMBL" id="KAK4462380.1"/>
    </source>
</evidence>
<keyword evidence="2" id="KW-0472">Membrane</keyword>
<comment type="caution">
    <text evidence="3">The sequence shown here is derived from an EMBL/GenBank/DDBJ whole genome shotgun (WGS) entry which is preliminary data.</text>
</comment>
<feature type="transmembrane region" description="Helical" evidence="2">
    <location>
        <begin position="116"/>
        <end position="149"/>
    </location>
</feature>
<name>A0AAV9HQK8_9PEZI</name>